<organism evidence="3 4">
    <name type="scientific">Eiseniibacteriota bacterium</name>
    <dbReference type="NCBI Taxonomy" id="2212470"/>
    <lineage>
        <taxon>Bacteria</taxon>
        <taxon>Candidatus Eiseniibacteriota</taxon>
    </lineage>
</organism>
<protein>
    <submittedName>
        <fullName evidence="3">AraC family transcriptional regulator</fullName>
    </submittedName>
</protein>
<accession>A0A538U1W9</accession>
<dbReference type="EMBL" id="VBPB01000270">
    <property type="protein sequence ID" value="TMQ69884.1"/>
    <property type="molecule type" value="Genomic_DNA"/>
</dbReference>
<dbReference type="AlphaFoldDB" id="A0A538U1W9"/>
<evidence type="ECO:0000313" key="4">
    <source>
        <dbReference type="Proteomes" id="UP000319771"/>
    </source>
</evidence>
<dbReference type="Proteomes" id="UP000319771">
    <property type="component" value="Unassembled WGS sequence"/>
</dbReference>
<reference evidence="3 4" key="1">
    <citation type="journal article" date="2019" name="Nat. Microbiol.">
        <title>Mediterranean grassland soil C-N compound turnover is dependent on rainfall and depth, and is mediated by genomically divergent microorganisms.</title>
        <authorList>
            <person name="Diamond S."/>
            <person name="Andeer P.F."/>
            <person name="Li Z."/>
            <person name="Crits-Christoph A."/>
            <person name="Burstein D."/>
            <person name="Anantharaman K."/>
            <person name="Lane K.R."/>
            <person name="Thomas B.C."/>
            <person name="Pan C."/>
            <person name="Northen T.R."/>
            <person name="Banfield J.F."/>
        </authorList>
    </citation>
    <scope>NUCLEOTIDE SEQUENCE [LARGE SCALE GENOMIC DNA]</scope>
    <source>
        <strain evidence="3">WS_11</strain>
    </source>
</reference>
<name>A0A538U1W9_UNCEI</name>
<feature type="compositionally biased region" description="Basic and acidic residues" evidence="1">
    <location>
        <begin position="70"/>
        <end position="82"/>
    </location>
</feature>
<comment type="caution">
    <text evidence="3">The sequence shown here is derived from an EMBL/GenBank/DDBJ whole genome shotgun (WGS) entry which is preliminary data.</text>
</comment>
<evidence type="ECO:0000313" key="3">
    <source>
        <dbReference type="EMBL" id="TMQ69884.1"/>
    </source>
</evidence>
<sequence length="171" mass="18265">MGRGRSARRSGAGSNWTGCGTTRWTKRSRGSGSWEPTSAARPCARRLRTPALPDHQSSADALSELPRGGLPDRQRGEGTKERPYLSVRIGLEPGLVTAVLIETGLLAPPASRAIKAMAVSQLDAALLDSVVRLVRLVDAPRDYTALAPSRSAKSCTDWRSESRVAGCAKSR</sequence>
<proteinExistence type="predicted"/>
<dbReference type="Pfam" id="PF06719">
    <property type="entry name" value="AraC_N"/>
    <property type="match status" value="1"/>
</dbReference>
<evidence type="ECO:0000256" key="1">
    <source>
        <dbReference type="SAM" id="MobiDB-lite"/>
    </source>
</evidence>
<gene>
    <name evidence="3" type="ORF">E6K81_13915</name>
</gene>
<feature type="domain" description="Transcription regulator HTH AraC N-terminal" evidence="2">
    <location>
        <begin position="78"/>
        <end position="149"/>
    </location>
</feature>
<dbReference type="InterPro" id="IPR009594">
    <property type="entry name" value="Tscrpt_reg_HTH_AraC_N"/>
</dbReference>
<feature type="region of interest" description="Disordered" evidence="1">
    <location>
        <begin position="1"/>
        <end position="82"/>
    </location>
</feature>
<evidence type="ECO:0000259" key="2">
    <source>
        <dbReference type="Pfam" id="PF06719"/>
    </source>
</evidence>